<keyword evidence="3" id="KW-1185">Reference proteome</keyword>
<feature type="compositionally biased region" description="Low complexity" evidence="1">
    <location>
        <begin position="1"/>
        <end position="25"/>
    </location>
</feature>
<gene>
    <name evidence="2" type="ORF">C7959_10639</name>
</gene>
<feature type="region of interest" description="Disordered" evidence="1">
    <location>
        <begin position="1"/>
        <end position="31"/>
    </location>
</feature>
<evidence type="ECO:0000313" key="3">
    <source>
        <dbReference type="Proteomes" id="UP000295832"/>
    </source>
</evidence>
<dbReference type="STRING" id="926561.GCA_000379025_00779"/>
<reference evidence="2 3" key="1">
    <citation type="submission" date="2019-03" db="EMBL/GenBank/DDBJ databases">
        <title>Subsurface microbial communities from deep shales in Ohio and West Virginia, USA.</title>
        <authorList>
            <person name="Wrighton K."/>
        </authorList>
    </citation>
    <scope>NUCLEOTIDE SEQUENCE [LARGE SCALE GENOMIC DNA]</scope>
    <source>
        <strain evidence="2 3">MSL 6dP</strain>
    </source>
</reference>
<accession>A0A4R8H949</accession>
<dbReference type="EMBL" id="SOEG01000006">
    <property type="protein sequence ID" value="TDX52476.1"/>
    <property type="molecule type" value="Genomic_DNA"/>
</dbReference>
<dbReference type="AlphaFoldDB" id="A0A4R8H949"/>
<dbReference type="CDD" id="cd00657">
    <property type="entry name" value="Ferritin_like"/>
    <property type="match status" value="1"/>
</dbReference>
<proteinExistence type="predicted"/>
<organism evidence="2 3">
    <name type="scientific">Orenia marismortui</name>
    <dbReference type="NCBI Taxonomy" id="46469"/>
    <lineage>
        <taxon>Bacteria</taxon>
        <taxon>Bacillati</taxon>
        <taxon>Bacillota</taxon>
        <taxon>Clostridia</taxon>
        <taxon>Halanaerobiales</taxon>
        <taxon>Halobacteroidaceae</taxon>
        <taxon>Orenia</taxon>
    </lineage>
</organism>
<sequence length="93" mass="10797">MLNGTIPQINQGNQQQNNQPQIRQGKTGNDTDYKLCTDQLMTEKYVSSTYNTSIFEFTNSEARQVLNHIQKEEQEHGEGIFNYMQSRGMYNTQ</sequence>
<dbReference type="InterPro" id="IPR012851">
    <property type="entry name" value="Spore_coat_CotF-like"/>
</dbReference>
<evidence type="ECO:0000256" key="1">
    <source>
        <dbReference type="SAM" id="MobiDB-lite"/>
    </source>
</evidence>
<comment type="caution">
    <text evidence="2">The sequence shown here is derived from an EMBL/GenBank/DDBJ whole genome shotgun (WGS) entry which is preliminary data.</text>
</comment>
<dbReference type="Pfam" id="PF07875">
    <property type="entry name" value="Coat_F"/>
    <property type="match status" value="1"/>
</dbReference>
<protein>
    <submittedName>
        <fullName evidence="2">Coat F domain-containing protein</fullName>
    </submittedName>
</protein>
<dbReference type="Proteomes" id="UP000295832">
    <property type="component" value="Unassembled WGS sequence"/>
</dbReference>
<evidence type="ECO:0000313" key="2">
    <source>
        <dbReference type="EMBL" id="TDX52476.1"/>
    </source>
</evidence>
<name>A0A4R8H949_9FIRM</name>
<dbReference type="SUPFAM" id="SSF47240">
    <property type="entry name" value="Ferritin-like"/>
    <property type="match status" value="1"/>
</dbReference>
<dbReference type="InterPro" id="IPR009078">
    <property type="entry name" value="Ferritin-like_SF"/>
</dbReference>